<dbReference type="Proteomes" id="UP000060390">
    <property type="component" value="Chromosome"/>
</dbReference>
<dbReference type="HOGENOM" id="CLU_055029_2_1_2"/>
<dbReference type="GO" id="GO:0009231">
    <property type="term" value="P:riboflavin biosynthetic process"/>
    <property type="evidence" value="ECO:0007669"/>
    <property type="project" value="TreeGrafter"/>
</dbReference>
<evidence type="ECO:0000256" key="1">
    <source>
        <dbReference type="ARBA" id="ARBA00001947"/>
    </source>
</evidence>
<sequence length="273" mass="28624">MVPAIAGDPAGRRARCIGTVYAIAPGTGRMHLADATWTDLDEADVDVALLPVGSTEQHGPHAPLGTDYLTAAAIADSAAEAAKHEVVVAPAVPIGVAEEHRQFTGTMWVTPDTFRAYVREAVESLLGHGWDRVVLVNGHGGNVPAIEEVAARLTRDHDALVAPFTWFEAVDVDLPMGHAGAVETSILLASYPELVHEERFAAAADDGADRWGDWVGSVDLAQDSAAFTDNGAVGDPGEASADVGDTLEEQAREALVSLLDAVLDRSTTTPAHK</sequence>
<proteinExistence type="predicted"/>
<dbReference type="Proteomes" id="UP000069906">
    <property type="component" value="Chromosome"/>
</dbReference>
<dbReference type="EMBL" id="CP011564">
    <property type="protein sequence ID" value="ALG81389.1"/>
    <property type="molecule type" value="Genomic_DNA"/>
</dbReference>
<keyword evidence="3 5" id="KW-0378">Hydrolase</keyword>
<evidence type="ECO:0000256" key="2">
    <source>
        <dbReference type="ARBA" id="ARBA00022723"/>
    </source>
</evidence>
<dbReference type="KEGG" id="hsf:HLASA_0485"/>
<dbReference type="Gene3D" id="3.40.50.10310">
    <property type="entry name" value="Creatininase"/>
    <property type="match status" value="1"/>
</dbReference>
<accession>A0A0F7PCB4</accession>
<dbReference type="STRING" id="1604004.HLASA_0485"/>
<dbReference type="GO" id="GO:0046872">
    <property type="term" value="F:metal ion binding"/>
    <property type="evidence" value="ECO:0007669"/>
    <property type="project" value="UniProtKB-KW"/>
</dbReference>
<organism evidence="5 8">
    <name type="scientific">Halanaeroarchaeum sulfurireducens</name>
    <dbReference type="NCBI Taxonomy" id="1604004"/>
    <lineage>
        <taxon>Archaea</taxon>
        <taxon>Methanobacteriati</taxon>
        <taxon>Methanobacteriota</taxon>
        <taxon>Stenosarchaea group</taxon>
        <taxon>Halobacteria</taxon>
        <taxon>Halobacteriales</taxon>
        <taxon>Halobacteriaceae</taxon>
        <taxon>Halanaeroarchaeum</taxon>
    </lineage>
</organism>
<gene>
    <name evidence="6" type="ORF">HLASA_0485</name>
    <name evidence="5" type="ORF">HLASF_0488</name>
</gene>
<name>A0A0F7PCB4_9EURY</name>
<dbReference type="GO" id="GO:0047789">
    <property type="term" value="F:creatininase activity"/>
    <property type="evidence" value="ECO:0007669"/>
    <property type="project" value="UniProtKB-EC"/>
</dbReference>
<keyword evidence="8" id="KW-1185">Reference proteome</keyword>
<keyword evidence="4" id="KW-0862">Zinc</keyword>
<dbReference type="Pfam" id="PF02633">
    <property type="entry name" value="Creatininase"/>
    <property type="match status" value="1"/>
</dbReference>
<dbReference type="InterPro" id="IPR003785">
    <property type="entry name" value="Creatininase/forma_Hydrolase"/>
</dbReference>
<dbReference type="SUPFAM" id="SSF102215">
    <property type="entry name" value="Creatininase"/>
    <property type="match status" value="1"/>
</dbReference>
<evidence type="ECO:0000256" key="4">
    <source>
        <dbReference type="ARBA" id="ARBA00022833"/>
    </source>
</evidence>
<dbReference type="AlphaFoldDB" id="A0A0F7PCB4"/>
<dbReference type="EMBL" id="CP008874">
    <property type="protein sequence ID" value="AKH96988.1"/>
    <property type="molecule type" value="Genomic_DNA"/>
</dbReference>
<dbReference type="InterPro" id="IPR024087">
    <property type="entry name" value="Creatininase-like_sf"/>
</dbReference>
<dbReference type="EC" id="3.5.2.10" evidence="5"/>
<evidence type="ECO:0000313" key="7">
    <source>
        <dbReference type="Proteomes" id="UP000060390"/>
    </source>
</evidence>
<dbReference type="PANTHER" id="PTHR35005">
    <property type="entry name" value="3-DEHYDRO-SCYLLO-INOSOSE HYDROLASE"/>
    <property type="match status" value="1"/>
</dbReference>
<reference evidence="6 7" key="3">
    <citation type="journal article" date="2016" name="Stand. Genomic Sci.">
        <title>Complete genome sequence of 'Halanaeroarchaeum sulfurireducens' M27-SA2, a sulfur-reducing and acetate-oxidizing haloarchaeon from the deep-sea hypersaline anoxic lake Medee.</title>
        <authorList>
            <person name="Messina E."/>
            <person name="Sorokin D.Y."/>
            <person name="Kublanov I.V."/>
            <person name="Toshchakov S."/>
            <person name="Lopatina A."/>
            <person name="Arcadi E."/>
            <person name="Smedile F."/>
            <person name="La Spada G."/>
            <person name="La Cono V."/>
            <person name="Yakimov M.M."/>
        </authorList>
    </citation>
    <scope>NUCLEOTIDE SEQUENCE [LARGE SCALE GENOMIC DNA]</scope>
    <source>
        <strain evidence="6 7">M27-SA2</strain>
    </source>
</reference>
<reference evidence="7" key="2">
    <citation type="submission" date="2015-05" db="EMBL/GenBank/DDBJ databases">
        <title>Complete genome sequence of Halanaeroarchaeum sulfurireducens type strain M27-SA2, a sulfate-reducer haloarchaeon from marine anoxic lake Medee.</title>
        <authorList>
            <person name="Messina E."/>
            <person name="Kublanov I.V."/>
            <person name="Toshchakov S."/>
            <person name="Arcadi E."/>
            <person name="La Spada G."/>
            <person name="La Cono V."/>
            <person name="Yakimov M.M."/>
        </authorList>
    </citation>
    <scope>NUCLEOTIDE SEQUENCE [LARGE SCALE GENOMIC DNA]</scope>
    <source>
        <strain evidence="7">M27-SA2</strain>
    </source>
</reference>
<evidence type="ECO:0000313" key="8">
    <source>
        <dbReference type="Proteomes" id="UP000069906"/>
    </source>
</evidence>
<reference evidence="5 8" key="1">
    <citation type="journal article" date="2015" name="ISME J.">
        <title>Elemental sulfur and acetate can support life of a novel strictly anaerobic haloarchaeon.</title>
        <authorList>
            <person name="Sorokin D.Y."/>
            <person name="Kublanov I.V."/>
            <person name="Gavrilov S.N."/>
            <person name="Rojo D."/>
            <person name="Roman P."/>
            <person name="Golyshin P.N."/>
            <person name="Slepak V.Z."/>
            <person name="Smedile F."/>
            <person name="Ferrer M."/>
            <person name="Messina E."/>
            <person name="La Cono V."/>
            <person name="Yakimov M.M."/>
        </authorList>
    </citation>
    <scope>NUCLEOTIDE SEQUENCE [LARGE SCALE GENOMIC DNA]</scope>
    <source>
        <strain evidence="5 8">HSR2</strain>
    </source>
</reference>
<protein>
    <submittedName>
        <fullName evidence="5">Creatininase</fullName>
        <ecNumber evidence="5">3.5.2.10</ecNumber>
    </submittedName>
</protein>
<keyword evidence="2" id="KW-0479">Metal-binding</keyword>
<dbReference type="GO" id="GO:0016811">
    <property type="term" value="F:hydrolase activity, acting on carbon-nitrogen (but not peptide) bonds, in linear amides"/>
    <property type="evidence" value="ECO:0007669"/>
    <property type="project" value="TreeGrafter"/>
</dbReference>
<dbReference type="KEGG" id="hsu:HLASF_0488"/>
<comment type="cofactor">
    <cofactor evidence="1">
        <name>Zn(2+)</name>
        <dbReference type="ChEBI" id="CHEBI:29105"/>
    </cofactor>
</comment>
<evidence type="ECO:0000256" key="3">
    <source>
        <dbReference type="ARBA" id="ARBA00022801"/>
    </source>
</evidence>
<evidence type="ECO:0000313" key="6">
    <source>
        <dbReference type="EMBL" id="ALG81389.1"/>
    </source>
</evidence>
<dbReference type="PATRIC" id="fig|1604004.4.peg.510"/>
<evidence type="ECO:0000313" key="5">
    <source>
        <dbReference type="EMBL" id="AKH96988.1"/>
    </source>
</evidence>
<dbReference type="PANTHER" id="PTHR35005:SF1">
    <property type="entry name" value="2-AMINO-5-FORMYLAMINO-6-RIBOSYLAMINOPYRIMIDIN-4(3H)-ONE 5'-MONOPHOSPHATE DEFORMYLASE"/>
    <property type="match status" value="1"/>
</dbReference>